<evidence type="ECO:0000256" key="1">
    <source>
        <dbReference type="SAM" id="MobiDB-lite"/>
    </source>
</evidence>
<feature type="region of interest" description="Disordered" evidence="1">
    <location>
        <begin position="86"/>
        <end position="123"/>
    </location>
</feature>
<dbReference type="Proteomes" id="UP000005408">
    <property type="component" value="Unassembled WGS sequence"/>
</dbReference>
<organism evidence="2 3">
    <name type="scientific">Magallana gigas</name>
    <name type="common">Pacific oyster</name>
    <name type="synonym">Crassostrea gigas</name>
    <dbReference type="NCBI Taxonomy" id="29159"/>
    <lineage>
        <taxon>Eukaryota</taxon>
        <taxon>Metazoa</taxon>
        <taxon>Spiralia</taxon>
        <taxon>Lophotrochozoa</taxon>
        <taxon>Mollusca</taxon>
        <taxon>Bivalvia</taxon>
        <taxon>Autobranchia</taxon>
        <taxon>Pteriomorphia</taxon>
        <taxon>Ostreida</taxon>
        <taxon>Ostreoidea</taxon>
        <taxon>Ostreidae</taxon>
        <taxon>Magallana</taxon>
    </lineage>
</organism>
<evidence type="ECO:0000313" key="3">
    <source>
        <dbReference type="Proteomes" id="UP000005408"/>
    </source>
</evidence>
<proteinExistence type="predicted"/>
<reference evidence="2" key="1">
    <citation type="submission" date="2022-08" db="UniProtKB">
        <authorList>
            <consortium name="EnsemblMetazoa"/>
        </authorList>
    </citation>
    <scope>IDENTIFICATION</scope>
    <source>
        <strain evidence="2">05x7-T-G4-1.051#20</strain>
    </source>
</reference>
<dbReference type="EnsemblMetazoa" id="G5842.4">
    <property type="protein sequence ID" value="G5842.4:cds"/>
    <property type="gene ID" value="G5842"/>
</dbReference>
<accession>A0A8W8NHF9</accession>
<dbReference type="AlphaFoldDB" id="A0A8W8NHF9"/>
<keyword evidence="3" id="KW-1185">Reference proteome</keyword>
<sequence length="155" mass="17415">MIYQSSFKTCQNDIQDQVLSLLESRQSSLQRSYVIELLTLNAKWSKSKPSFHYAYHANTRGPCPFSKTQASSCDCLALKALMMSRTHSEHTTHPHTDHTEHPHHLNHHFTTQEPTTTSTITPAPKTTQELCDILCAMQQGGDACHCLKPGLPGRK</sequence>
<feature type="compositionally biased region" description="Low complexity" evidence="1">
    <location>
        <begin position="108"/>
        <end position="123"/>
    </location>
</feature>
<protein>
    <submittedName>
        <fullName evidence="2">Uncharacterized protein</fullName>
    </submittedName>
</protein>
<name>A0A8W8NHF9_MAGGI</name>
<feature type="compositionally biased region" description="Basic and acidic residues" evidence="1">
    <location>
        <begin position="86"/>
        <end position="103"/>
    </location>
</feature>
<evidence type="ECO:0000313" key="2">
    <source>
        <dbReference type="EnsemblMetazoa" id="G5842.4:cds"/>
    </source>
</evidence>